<accession>A0A0A9W0C7</accession>
<gene>
    <name evidence="1" type="primary">ARO1_3</name>
    <name evidence="1" type="ORF">CM83_8841</name>
</gene>
<reference evidence="1" key="1">
    <citation type="journal article" date="2014" name="PLoS ONE">
        <title>Transcriptome-Based Identification of ABC Transporters in the Western Tarnished Plant Bug Lygus hesperus.</title>
        <authorList>
            <person name="Hull J.J."/>
            <person name="Chaney K."/>
            <person name="Geib S.M."/>
            <person name="Fabrick J.A."/>
            <person name="Brent C.S."/>
            <person name="Walsh D."/>
            <person name="Lavine L.C."/>
        </authorList>
    </citation>
    <scope>NUCLEOTIDE SEQUENCE</scope>
</reference>
<proteinExistence type="predicted"/>
<dbReference type="AlphaFoldDB" id="A0A0A9W0C7"/>
<evidence type="ECO:0000313" key="1">
    <source>
        <dbReference type="EMBL" id="JAG01887.1"/>
    </source>
</evidence>
<reference evidence="1" key="2">
    <citation type="submission" date="2014-07" db="EMBL/GenBank/DDBJ databases">
        <authorList>
            <person name="Hull J."/>
        </authorList>
    </citation>
    <scope>NUCLEOTIDE SEQUENCE</scope>
</reference>
<name>A0A0A9W0C7_LYGHE</name>
<sequence>MLQTFSKAHKPSLVKPKKQWKRVPFKVAKKINKNRTRKGKAALAFCDERANSVDEDELGDEDTVMLSLAGLDEDELFVCYAEIDSDDSQANYAMVVPAKEPREEKPDCNEAAFNCKYAPKNCKITYIADSGPTDHLCNDISALINIRKLANPK</sequence>
<protein>
    <submittedName>
        <fullName evidence="1">Pentafunctional AROM polypeptide</fullName>
    </submittedName>
</protein>
<dbReference type="EMBL" id="GBHO01041717">
    <property type="protein sequence ID" value="JAG01887.1"/>
    <property type="molecule type" value="Transcribed_RNA"/>
</dbReference>
<organism evidence="1">
    <name type="scientific">Lygus hesperus</name>
    <name type="common">Western plant bug</name>
    <dbReference type="NCBI Taxonomy" id="30085"/>
    <lineage>
        <taxon>Eukaryota</taxon>
        <taxon>Metazoa</taxon>
        <taxon>Ecdysozoa</taxon>
        <taxon>Arthropoda</taxon>
        <taxon>Hexapoda</taxon>
        <taxon>Insecta</taxon>
        <taxon>Pterygota</taxon>
        <taxon>Neoptera</taxon>
        <taxon>Paraneoptera</taxon>
        <taxon>Hemiptera</taxon>
        <taxon>Heteroptera</taxon>
        <taxon>Panheteroptera</taxon>
        <taxon>Cimicomorpha</taxon>
        <taxon>Miridae</taxon>
        <taxon>Mirini</taxon>
        <taxon>Lygus</taxon>
    </lineage>
</organism>